<name>A0A1S1QZB0_9ACTN</name>
<keyword evidence="4" id="KW-1185">Reference proteome</keyword>
<dbReference type="AlphaFoldDB" id="A0A1S1QZB0"/>
<dbReference type="SMART" id="SM00470">
    <property type="entry name" value="ParB"/>
    <property type="match status" value="1"/>
</dbReference>
<feature type="compositionally biased region" description="Polar residues" evidence="1">
    <location>
        <begin position="371"/>
        <end position="384"/>
    </location>
</feature>
<dbReference type="Pfam" id="PF02195">
    <property type="entry name" value="ParB_N"/>
    <property type="match status" value="1"/>
</dbReference>
<dbReference type="Gene3D" id="3.90.1530.30">
    <property type="match status" value="1"/>
</dbReference>
<comment type="caution">
    <text evidence="3">The sequence shown here is derived from an EMBL/GenBank/DDBJ whole genome shotgun (WGS) entry which is preliminary data.</text>
</comment>
<sequence>MSAAVGTPVAGTPAAAPSCAGPPAGEGLAPGPAELARRLATSPRLRHRRYEMLPLRGAGAVFTEVQGRTPGDATTPAALADLISSISTVGVLQPILVEERSDPAGPPTRLLVTGERRLRAARWGAVHQPDNPHFAEIPAVVCPGPLSEEERRVWQLVENLAREDLRPGELAAALLFERCAVLIPRLLAAGRPVPREVLTLDDPVQRWQHLERIRGGDASVGAPWGEVLQRLGLQLSERRARQLHAALSSLPPEISEEMDEAGVALATRLRFAALNRGRARAADEIWAAVRAAGRPDLLPGALIQRQTAPDLDAETALERAAQVRAAGNAARAAALTRTPLPAGGASTVPVVVDPEPAAGSLPGAVAERQPSPVSAQAGPSTEPP</sequence>
<dbReference type="Proteomes" id="UP000179769">
    <property type="component" value="Unassembled WGS sequence"/>
</dbReference>
<evidence type="ECO:0000313" key="4">
    <source>
        <dbReference type="Proteomes" id="UP000179769"/>
    </source>
</evidence>
<feature type="domain" description="ParB-like N-terminal" evidence="2">
    <location>
        <begin position="59"/>
        <end position="160"/>
    </location>
</feature>
<proteinExistence type="predicted"/>
<dbReference type="EMBL" id="MAXA01000109">
    <property type="protein sequence ID" value="OHV37804.1"/>
    <property type="molecule type" value="Genomic_DNA"/>
</dbReference>
<evidence type="ECO:0000256" key="1">
    <source>
        <dbReference type="SAM" id="MobiDB-lite"/>
    </source>
</evidence>
<evidence type="ECO:0000259" key="2">
    <source>
        <dbReference type="SMART" id="SM00470"/>
    </source>
</evidence>
<dbReference type="RefSeq" id="WP_071061424.1">
    <property type="nucleotide sequence ID" value="NZ_MAXA01000109.1"/>
</dbReference>
<protein>
    <recommendedName>
        <fullName evidence="2">ParB-like N-terminal domain-containing protein</fullName>
    </recommendedName>
</protein>
<dbReference type="PANTHER" id="PTHR33375">
    <property type="entry name" value="CHROMOSOME-PARTITIONING PROTEIN PARB-RELATED"/>
    <property type="match status" value="1"/>
</dbReference>
<dbReference type="InterPro" id="IPR036086">
    <property type="entry name" value="ParB/Sulfiredoxin_sf"/>
</dbReference>
<feature type="non-terminal residue" evidence="3">
    <location>
        <position position="384"/>
    </location>
</feature>
<feature type="region of interest" description="Disordered" evidence="1">
    <location>
        <begin position="339"/>
        <end position="384"/>
    </location>
</feature>
<organism evidence="3 4">
    <name type="scientific">Parafrankia soli</name>
    <dbReference type="NCBI Taxonomy" id="2599596"/>
    <lineage>
        <taxon>Bacteria</taxon>
        <taxon>Bacillati</taxon>
        <taxon>Actinomycetota</taxon>
        <taxon>Actinomycetes</taxon>
        <taxon>Frankiales</taxon>
        <taxon>Frankiaceae</taxon>
        <taxon>Parafrankia</taxon>
    </lineage>
</organism>
<dbReference type="OrthoDB" id="3543726at2"/>
<dbReference type="PANTHER" id="PTHR33375:SF1">
    <property type="entry name" value="CHROMOSOME-PARTITIONING PROTEIN PARB-RELATED"/>
    <property type="match status" value="1"/>
</dbReference>
<reference evidence="4" key="1">
    <citation type="submission" date="2016-07" db="EMBL/GenBank/DDBJ databases">
        <title>Frankia sp. NRRL B-16219 Genome sequencing.</title>
        <authorList>
            <person name="Ghodhbane-Gtari F."/>
            <person name="Swanson E."/>
            <person name="Gueddou A."/>
            <person name="Louati M."/>
            <person name="Nouioui I."/>
            <person name="Hezbri K."/>
            <person name="Abebe-Akele F."/>
            <person name="Simpson S."/>
            <person name="Morris K."/>
            <person name="Thomas K."/>
            <person name="Gtari M."/>
            <person name="Tisa L.S."/>
        </authorList>
    </citation>
    <scope>NUCLEOTIDE SEQUENCE [LARGE SCALE GENOMIC DNA]</scope>
    <source>
        <strain evidence="4">NRRL B-16219</strain>
    </source>
</reference>
<dbReference type="GO" id="GO:0005694">
    <property type="term" value="C:chromosome"/>
    <property type="evidence" value="ECO:0007669"/>
    <property type="project" value="TreeGrafter"/>
</dbReference>
<accession>A0A1S1QZB0</accession>
<dbReference type="InterPro" id="IPR050336">
    <property type="entry name" value="Chromosome_partition/occlusion"/>
</dbReference>
<evidence type="ECO:0000313" key="3">
    <source>
        <dbReference type="EMBL" id="OHV37804.1"/>
    </source>
</evidence>
<gene>
    <name evidence="3" type="ORF">BBK14_33200</name>
</gene>
<dbReference type="SUPFAM" id="SSF110849">
    <property type="entry name" value="ParB/Sulfiredoxin"/>
    <property type="match status" value="1"/>
</dbReference>
<dbReference type="InterPro" id="IPR003115">
    <property type="entry name" value="ParB_N"/>
</dbReference>
<feature type="region of interest" description="Disordered" evidence="1">
    <location>
        <begin position="1"/>
        <end position="31"/>
    </location>
</feature>
<dbReference type="GO" id="GO:0007059">
    <property type="term" value="P:chromosome segregation"/>
    <property type="evidence" value="ECO:0007669"/>
    <property type="project" value="TreeGrafter"/>
</dbReference>